<reference evidence="1 2" key="1">
    <citation type="submission" date="2020-07" db="EMBL/GenBank/DDBJ databases">
        <title>Novel species isolated from subtropical streams in China.</title>
        <authorList>
            <person name="Lu H."/>
        </authorList>
    </citation>
    <scope>NUCLEOTIDE SEQUENCE [LARGE SCALE GENOMIC DNA]</scope>
    <source>
        <strain evidence="1 2">LX20W</strain>
    </source>
</reference>
<comment type="caution">
    <text evidence="1">The sequence shown here is derived from an EMBL/GenBank/DDBJ whole genome shotgun (WGS) entry which is preliminary data.</text>
</comment>
<name>A0A7W2EQK8_9BURK</name>
<evidence type="ECO:0000313" key="1">
    <source>
        <dbReference type="EMBL" id="MBA5636812.1"/>
    </source>
</evidence>
<protein>
    <submittedName>
        <fullName evidence="1">Uncharacterized protein</fullName>
    </submittedName>
</protein>
<dbReference type="AlphaFoldDB" id="A0A7W2EQK8"/>
<dbReference type="Proteomes" id="UP000534388">
    <property type="component" value="Unassembled WGS sequence"/>
</dbReference>
<accession>A0A7W2EQK8</accession>
<keyword evidence="2" id="KW-1185">Reference proteome</keyword>
<organism evidence="1 2">
    <name type="scientific">Rugamonas brunnea</name>
    <dbReference type="NCBI Taxonomy" id="2758569"/>
    <lineage>
        <taxon>Bacteria</taxon>
        <taxon>Pseudomonadati</taxon>
        <taxon>Pseudomonadota</taxon>
        <taxon>Betaproteobacteria</taxon>
        <taxon>Burkholderiales</taxon>
        <taxon>Oxalobacteraceae</taxon>
        <taxon>Telluria group</taxon>
        <taxon>Rugamonas</taxon>
    </lineage>
</organism>
<gene>
    <name evidence="1" type="ORF">H3H37_07060</name>
</gene>
<dbReference type="RefSeq" id="WP_182161026.1">
    <property type="nucleotide sequence ID" value="NZ_JACEZT010000003.1"/>
</dbReference>
<evidence type="ECO:0000313" key="2">
    <source>
        <dbReference type="Proteomes" id="UP000534388"/>
    </source>
</evidence>
<sequence length="60" mass="6905">MSRLIKSNYSNVAQLKDLMTAPPMTAAQHAEVMRKRIAQRRMVEEARELKQACGAQFDKR</sequence>
<dbReference type="EMBL" id="JACEZT010000003">
    <property type="protein sequence ID" value="MBA5636812.1"/>
    <property type="molecule type" value="Genomic_DNA"/>
</dbReference>
<proteinExistence type="predicted"/>